<reference evidence="2" key="1">
    <citation type="journal article" date="2020" name="Stud. Mycol.">
        <title>101 Dothideomycetes genomes: a test case for predicting lifestyles and emergence of pathogens.</title>
        <authorList>
            <person name="Haridas S."/>
            <person name="Albert R."/>
            <person name="Binder M."/>
            <person name="Bloem J."/>
            <person name="Labutti K."/>
            <person name="Salamov A."/>
            <person name="Andreopoulos B."/>
            <person name="Baker S."/>
            <person name="Barry K."/>
            <person name="Bills G."/>
            <person name="Bluhm B."/>
            <person name="Cannon C."/>
            <person name="Castanera R."/>
            <person name="Culley D."/>
            <person name="Daum C."/>
            <person name="Ezra D."/>
            <person name="Gonzalez J."/>
            <person name="Henrissat B."/>
            <person name="Kuo A."/>
            <person name="Liang C."/>
            <person name="Lipzen A."/>
            <person name="Lutzoni F."/>
            <person name="Magnuson J."/>
            <person name="Mondo S."/>
            <person name="Nolan M."/>
            <person name="Ohm R."/>
            <person name="Pangilinan J."/>
            <person name="Park H.-J."/>
            <person name="Ramirez L."/>
            <person name="Alfaro M."/>
            <person name="Sun H."/>
            <person name="Tritt A."/>
            <person name="Yoshinaga Y."/>
            <person name="Zwiers L.-H."/>
            <person name="Turgeon B."/>
            <person name="Goodwin S."/>
            <person name="Spatafora J."/>
            <person name="Crous P."/>
            <person name="Grigoriev I."/>
        </authorList>
    </citation>
    <scope>NUCLEOTIDE SEQUENCE</scope>
    <source>
        <strain evidence="2">CBS 122681</strain>
    </source>
</reference>
<proteinExistence type="predicted"/>
<dbReference type="EMBL" id="MU004458">
    <property type="protein sequence ID" value="KAF2650343.1"/>
    <property type="molecule type" value="Genomic_DNA"/>
</dbReference>
<name>A0A6A6SUS6_9PLEO</name>
<sequence length="226" mass="25483">MAETPHRAVMRGRILIWIRRTGAICGERNRVLPSPRSPRTGPCGEKDSETGARHGATNPTSGCCQTDDWWVSAGAATRFAQRHSEVTSAFGSCRYREDTACLQLLLYQVRSHGGHPFRSKLTESASFWGVSSFLLPVSPYVRQLRYRFRQMDQYEMLTLHATTTTNRPMFEDLIGAEAPLLLTTAQATFEAHAYGRIPHKVWNSNQGHISRSRSCNHRGDLRKAHI</sequence>
<protein>
    <submittedName>
        <fullName evidence="2">Uncharacterized protein</fullName>
    </submittedName>
</protein>
<evidence type="ECO:0000313" key="2">
    <source>
        <dbReference type="EMBL" id="KAF2650343.1"/>
    </source>
</evidence>
<organism evidence="2 3">
    <name type="scientific">Lophiostoma macrostomum CBS 122681</name>
    <dbReference type="NCBI Taxonomy" id="1314788"/>
    <lineage>
        <taxon>Eukaryota</taxon>
        <taxon>Fungi</taxon>
        <taxon>Dikarya</taxon>
        <taxon>Ascomycota</taxon>
        <taxon>Pezizomycotina</taxon>
        <taxon>Dothideomycetes</taxon>
        <taxon>Pleosporomycetidae</taxon>
        <taxon>Pleosporales</taxon>
        <taxon>Lophiostomataceae</taxon>
        <taxon>Lophiostoma</taxon>
    </lineage>
</organism>
<evidence type="ECO:0000313" key="3">
    <source>
        <dbReference type="Proteomes" id="UP000799324"/>
    </source>
</evidence>
<keyword evidence="3" id="KW-1185">Reference proteome</keyword>
<evidence type="ECO:0000256" key="1">
    <source>
        <dbReference type="SAM" id="MobiDB-lite"/>
    </source>
</evidence>
<dbReference type="Proteomes" id="UP000799324">
    <property type="component" value="Unassembled WGS sequence"/>
</dbReference>
<gene>
    <name evidence="2" type="ORF">K491DRAFT_683066</name>
</gene>
<accession>A0A6A6SUS6</accession>
<feature type="region of interest" description="Disordered" evidence="1">
    <location>
        <begin position="28"/>
        <end position="60"/>
    </location>
</feature>
<dbReference type="AlphaFoldDB" id="A0A6A6SUS6"/>